<evidence type="ECO:0000313" key="14">
    <source>
        <dbReference type="Proteomes" id="UP000429523"/>
    </source>
</evidence>
<dbReference type="Proteomes" id="UP000437068">
    <property type="component" value="Unassembled WGS sequence"/>
</dbReference>
<dbReference type="Proteomes" id="UP000460718">
    <property type="component" value="Unassembled WGS sequence"/>
</dbReference>
<dbReference type="EMBL" id="QXGA01000808">
    <property type="protein sequence ID" value="KAE9140437.1"/>
    <property type="molecule type" value="Genomic_DNA"/>
</dbReference>
<dbReference type="Proteomes" id="UP000433483">
    <property type="component" value="Unassembled WGS sequence"/>
</dbReference>
<proteinExistence type="predicted"/>
<sequence>MTRATLFTVYQGLWRVSMPFVAWYVRRKDLRRLVPAAITAERFGRSAPPDHWRTKGTAAGCKGDSFTLWIHGASVGECLSALPLVELALGHKLDQAVTTPTGEETRRVRVVLSTTTTAARRLLSERLKRNEDAVCVLAPLDHPRCVECFYDEWQPDAGIWIESELWPTLITEAKRRGVRIGLVNGRMSPQSFRLWRLPGLREFSKSVVGLFSLVLCQDEENRQRFKLLGARDTRTALNLKFASPHLISNDAEVSSWRHAIGSRPAWVAASTHDGEEVMMAEVHAQLSKRLYDNQRLLTVIIPRHPTRTPAIVKQLHREFPELLVGLRSRDGLPTNSVDLFIVDTMGETNLLYDAISTAVIGGTFVKRGGHNPIEPLRAGCHVLTGPHMENFADILQQLKTQFAVSKSLRTCRRPRTPITEPS</sequence>
<evidence type="ECO:0000313" key="20">
    <source>
        <dbReference type="Proteomes" id="UP000460718"/>
    </source>
</evidence>
<evidence type="ECO:0000313" key="5">
    <source>
        <dbReference type="EMBL" id="KAE8932624.1"/>
    </source>
</evidence>
<evidence type="ECO:0000313" key="18">
    <source>
        <dbReference type="Proteomes" id="UP000440732"/>
    </source>
</evidence>
<feature type="site" description="Transition state stabilizer" evidence="3">
    <location>
        <position position="162"/>
    </location>
</feature>
<evidence type="ECO:0000313" key="13">
    <source>
        <dbReference type="EMBL" id="KAE9337828.1"/>
    </source>
</evidence>
<dbReference type="Gene3D" id="3.40.50.2000">
    <property type="entry name" value="Glycogen Phosphorylase B"/>
    <property type="match status" value="1"/>
</dbReference>
<protein>
    <recommendedName>
        <fullName evidence="4">3-deoxy-D-manno-octulosonic-acid transferase N-terminal domain-containing protein</fullName>
    </recommendedName>
</protein>
<evidence type="ECO:0000313" key="7">
    <source>
        <dbReference type="EMBL" id="KAE9100255.1"/>
    </source>
</evidence>
<dbReference type="InterPro" id="IPR038107">
    <property type="entry name" value="Glycos_transf_N_sf"/>
</dbReference>
<dbReference type="Proteomes" id="UP000440732">
    <property type="component" value="Unassembled WGS sequence"/>
</dbReference>
<dbReference type="Proteomes" id="UP000441208">
    <property type="component" value="Unassembled WGS sequence"/>
</dbReference>
<dbReference type="Pfam" id="PF04413">
    <property type="entry name" value="Glycos_transf_N"/>
    <property type="match status" value="1"/>
</dbReference>
<evidence type="ECO:0000313" key="15">
    <source>
        <dbReference type="Proteomes" id="UP000433483"/>
    </source>
</evidence>
<evidence type="ECO:0000256" key="2">
    <source>
        <dbReference type="PIRSR" id="PIRSR639901-1"/>
    </source>
</evidence>
<dbReference type="PANTHER" id="PTHR42755:SF1">
    <property type="entry name" value="3-DEOXY-D-MANNO-OCTULOSONIC ACID TRANSFERASE, MITOCHONDRIAL-RELATED"/>
    <property type="match status" value="1"/>
</dbReference>
<dbReference type="EMBL" id="QXFZ01000960">
    <property type="protein sequence ID" value="KAE9100255.1"/>
    <property type="molecule type" value="Genomic_DNA"/>
</dbReference>
<dbReference type="EMBL" id="QXGB01001017">
    <property type="protein sequence ID" value="KAE9198871.1"/>
    <property type="molecule type" value="Genomic_DNA"/>
</dbReference>
<name>A0A6A3KCT1_9STRA</name>
<evidence type="ECO:0000313" key="6">
    <source>
        <dbReference type="EMBL" id="KAE9002475.1"/>
    </source>
</evidence>
<evidence type="ECO:0000313" key="8">
    <source>
        <dbReference type="EMBL" id="KAE9102554.1"/>
    </source>
</evidence>
<evidence type="ECO:0000256" key="1">
    <source>
        <dbReference type="ARBA" id="ARBA00022679"/>
    </source>
</evidence>
<dbReference type="GO" id="GO:0016740">
    <property type="term" value="F:transferase activity"/>
    <property type="evidence" value="ECO:0007669"/>
    <property type="project" value="UniProtKB-KW"/>
</dbReference>
<evidence type="ECO:0000256" key="3">
    <source>
        <dbReference type="PIRSR" id="PIRSR639901-2"/>
    </source>
</evidence>
<dbReference type="Proteomes" id="UP000488956">
    <property type="component" value="Unassembled WGS sequence"/>
</dbReference>
<dbReference type="Proteomes" id="UP000486351">
    <property type="component" value="Unassembled WGS sequence"/>
</dbReference>
<evidence type="ECO:0000313" key="22">
    <source>
        <dbReference type="Proteomes" id="UP000488956"/>
    </source>
</evidence>
<evidence type="ECO:0000313" key="11">
    <source>
        <dbReference type="EMBL" id="KAE9219963.1"/>
    </source>
</evidence>
<feature type="domain" description="3-deoxy-D-manno-octulosonic-acid transferase N-terminal" evidence="4">
    <location>
        <begin position="41"/>
        <end position="242"/>
    </location>
</feature>
<comment type="caution">
    <text evidence="6">The sequence shown here is derived from an EMBL/GenBank/DDBJ whole genome shotgun (WGS) entry which is preliminary data.</text>
</comment>
<dbReference type="InterPro" id="IPR039901">
    <property type="entry name" value="Kdotransferase"/>
</dbReference>
<dbReference type="InterPro" id="IPR007507">
    <property type="entry name" value="Glycos_transf_N"/>
</dbReference>
<reference evidence="20 21" key="1">
    <citation type="submission" date="2018-09" db="EMBL/GenBank/DDBJ databases">
        <title>Genomic investigation of the strawberry pathogen Phytophthora fragariae indicates pathogenicity is determined by transcriptional variation in three key races.</title>
        <authorList>
            <person name="Adams T.M."/>
            <person name="Armitage A.D."/>
            <person name="Sobczyk M.K."/>
            <person name="Bates H.J."/>
            <person name="Dunwell J.M."/>
            <person name="Nellist C.F."/>
            <person name="Harrison R.J."/>
        </authorList>
    </citation>
    <scope>NUCLEOTIDE SEQUENCE [LARGE SCALE GENOMIC DNA]</scope>
    <source>
        <strain evidence="12 16">A4</strain>
        <strain evidence="11 17">BC-1</strain>
        <strain evidence="10 15">NOV-27</strain>
        <strain evidence="9 18">NOV-5</strain>
        <strain evidence="7 19">NOV-71</strain>
        <strain evidence="13 21">NOV-77</strain>
        <strain evidence="5 14">NOV-9</strain>
        <strain evidence="8 22">ONT-3</strain>
        <strain evidence="6 20">SCRP245</strain>
    </source>
</reference>
<keyword evidence="1" id="KW-0808">Transferase</keyword>
<dbReference type="GO" id="GO:0005886">
    <property type="term" value="C:plasma membrane"/>
    <property type="evidence" value="ECO:0007669"/>
    <property type="project" value="TreeGrafter"/>
</dbReference>
<gene>
    <name evidence="12" type="ORF">PF001_g12395</name>
    <name evidence="11" type="ORF">PF002_g16025</name>
    <name evidence="10" type="ORF">PF005_g15973</name>
    <name evidence="9" type="ORF">PF006_g13529</name>
    <name evidence="7" type="ORF">PF007_g15590</name>
    <name evidence="13" type="ORF">PF008_g12344</name>
    <name evidence="5" type="ORF">PF009_g17352</name>
    <name evidence="8" type="ORF">PF010_g14061</name>
    <name evidence="6" type="ORF">PF011_g13302</name>
</gene>
<dbReference type="AlphaFoldDB" id="A0A6A3KCT1"/>
<evidence type="ECO:0000313" key="12">
    <source>
        <dbReference type="EMBL" id="KAE9305879.1"/>
    </source>
</evidence>
<evidence type="ECO:0000259" key="4">
    <source>
        <dbReference type="Pfam" id="PF04413"/>
    </source>
</evidence>
<dbReference type="EMBL" id="QXFX01000853">
    <property type="protein sequence ID" value="KAE9102554.1"/>
    <property type="molecule type" value="Genomic_DNA"/>
</dbReference>
<evidence type="ECO:0000313" key="19">
    <source>
        <dbReference type="Proteomes" id="UP000441208"/>
    </source>
</evidence>
<accession>A0A6A3KCT1</accession>
<evidence type="ECO:0000313" key="9">
    <source>
        <dbReference type="EMBL" id="KAE9140437.1"/>
    </source>
</evidence>
<feature type="site" description="Transition state stabilizer" evidence="3">
    <location>
        <position position="240"/>
    </location>
</feature>
<dbReference type="OrthoDB" id="308383at2759"/>
<feature type="active site" description="Proton acceptor" evidence="2">
    <location>
        <position position="77"/>
    </location>
</feature>
<dbReference type="EMBL" id="QXGD01000929">
    <property type="protein sequence ID" value="KAE9219963.1"/>
    <property type="molecule type" value="Genomic_DNA"/>
</dbReference>
<dbReference type="Gene3D" id="3.40.50.11720">
    <property type="entry name" value="3-Deoxy-D-manno-octulosonic-acid transferase, N-terminal domain"/>
    <property type="match status" value="1"/>
</dbReference>
<evidence type="ECO:0000313" key="10">
    <source>
        <dbReference type="EMBL" id="KAE9198871.1"/>
    </source>
</evidence>
<dbReference type="EMBL" id="QXGF01001097">
    <property type="protein sequence ID" value="KAE8932624.1"/>
    <property type="molecule type" value="Genomic_DNA"/>
</dbReference>
<evidence type="ECO:0000313" key="21">
    <source>
        <dbReference type="Proteomes" id="UP000486351"/>
    </source>
</evidence>
<organism evidence="6 20">
    <name type="scientific">Phytophthora fragariae</name>
    <dbReference type="NCBI Taxonomy" id="53985"/>
    <lineage>
        <taxon>Eukaryota</taxon>
        <taxon>Sar</taxon>
        <taxon>Stramenopiles</taxon>
        <taxon>Oomycota</taxon>
        <taxon>Peronosporomycetes</taxon>
        <taxon>Peronosporales</taxon>
        <taxon>Peronosporaceae</taxon>
        <taxon>Phytophthora</taxon>
    </lineage>
</organism>
<dbReference type="Proteomes" id="UP000440367">
    <property type="component" value="Unassembled WGS sequence"/>
</dbReference>
<evidence type="ECO:0000313" key="17">
    <source>
        <dbReference type="Proteomes" id="UP000440367"/>
    </source>
</evidence>
<evidence type="ECO:0000313" key="16">
    <source>
        <dbReference type="Proteomes" id="UP000437068"/>
    </source>
</evidence>
<dbReference type="EMBL" id="QXGE01000686">
    <property type="protein sequence ID" value="KAE9305879.1"/>
    <property type="molecule type" value="Genomic_DNA"/>
</dbReference>
<dbReference type="EMBL" id="QXFY01000690">
    <property type="protein sequence ID" value="KAE9337828.1"/>
    <property type="molecule type" value="Genomic_DNA"/>
</dbReference>
<dbReference type="PANTHER" id="PTHR42755">
    <property type="entry name" value="3-DEOXY-MANNO-OCTULOSONATE CYTIDYLYLTRANSFERASE"/>
    <property type="match status" value="1"/>
</dbReference>
<dbReference type="GO" id="GO:0009245">
    <property type="term" value="P:lipid A biosynthetic process"/>
    <property type="evidence" value="ECO:0007669"/>
    <property type="project" value="TreeGrafter"/>
</dbReference>
<dbReference type="EMBL" id="QXFW01000811">
    <property type="protein sequence ID" value="KAE9002475.1"/>
    <property type="molecule type" value="Genomic_DNA"/>
</dbReference>
<keyword evidence="15" id="KW-1185">Reference proteome</keyword>
<dbReference type="Proteomes" id="UP000429523">
    <property type="component" value="Unassembled WGS sequence"/>
</dbReference>